<evidence type="ECO:0008006" key="4">
    <source>
        <dbReference type="Google" id="ProtNLM"/>
    </source>
</evidence>
<gene>
    <name evidence="2" type="ORF">TEA_008511</name>
</gene>
<dbReference type="InterPro" id="IPR006917">
    <property type="entry name" value="SOUL_heme-bd"/>
</dbReference>
<dbReference type="AlphaFoldDB" id="A0A4S4EXV2"/>
<organism evidence="2 3">
    <name type="scientific">Camellia sinensis var. sinensis</name>
    <name type="common">China tea</name>
    <dbReference type="NCBI Taxonomy" id="542762"/>
    <lineage>
        <taxon>Eukaryota</taxon>
        <taxon>Viridiplantae</taxon>
        <taxon>Streptophyta</taxon>
        <taxon>Embryophyta</taxon>
        <taxon>Tracheophyta</taxon>
        <taxon>Spermatophyta</taxon>
        <taxon>Magnoliopsida</taxon>
        <taxon>eudicotyledons</taxon>
        <taxon>Gunneridae</taxon>
        <taxon>Pentapetalae</taxon>
        <taxon>asterids</taxon>
        <taxon>Ericales</taxon>
        <taxon>Theaceae</taxon>
        <taxon>Camellia</taxon>
    </lineage>
</organism>
<evidence type="ECO:0000256" key="1">
    <source>
        <dbReference type="ARBA" id="ARBA00009817"/>
    </source>
</evidence>
<dbReference type="Pfam" id="PF04832">
    <property type="entry name" value="SOUL"/>
    <property type="match status" value="1"/>
</dbReference>
<sequence length="308" mass="35464">MGLVFKKIDVETPKFELIKSTDGYEIRKYSPSVIAEVTYDPTHFKGNKDDGFMILANYIDAVGNPQNSTPEKITMTAPVITQSSPEKIPMTTSVVTKEVEDKEKKMMTVQFILPEKYRKVEEAPRPVDERVVIREERERKYGVVKFGGAATEEVVVKKVEELRKWLERDGYKVIGEFLVASKTVLIPLERLQLFFGCKSGVREDIWVLSGGPDHTSVPKGESLLSEEMKPSEEIHYQRYWLILERVQNHKPRDQFELGLERVRIYEPRDPKRLASNGFRRNLEVAPLMSPRTLVGSERFGIYTPEPWA</sequence>
<name>A0A4S4EXV2_CAMSN</name>
<protein>
    <recommendedName>
        <fullName evidence="4">SOUL heme-binding protein</fullName>
    </recommendedName>
</protein>
<proteinExistence type="inferred from homology"/>
<keyword evidence="3" id="KW-1185">Reference proteome</keyword>
<dbReference type="InterPro" id="IPR011256">
    <property type="entry name" value="Reg_factor_effector_dom_sf"/>
</dbReference>
<dbReference type="Gene3D" id="3.20.80.10">
    <property type="entry name" value="Regulatory factor, effector binding domain"/>
    <property type="match status" value="1"/>
</dbReference>
<evidence type="ECO:0000313" key="2">
    <source>
        <dbReference type="EMBL" id="THG21415.1"/>
    </source>
</evidence>
<comment type="caution">
    <text evidence="2">The sequence shown here is derived from an EMBL/GenBank/DDBJ whole genome shotgun (WGS) entry which is preliminary data.</text>
</comment>
<dbReference type="PANTHER" id="PTHR11220:SF58">
    <property type="entry name" value="SOUL HEME-BINDING FAMILY PROTEIN"/>
    <property type="match status" value="1"/>
</dbReference>
<comment type="similarity">
    <text evidence="1">Belongs to the HEBP family.</text>
</comment>
<dbReference type="PANTHER" id="PTHR11220">
    <property type="entry name" value="HEME-BINDING PROTEIN-RELATED"/>
    <property type="match status" value="1"/>
</dbReference>
<reference evidence="2 3" key="1">
    <citation type="journal article" date="2018" name="Proc. Natl. Acad. Sci. U.S.A.">
        <title>Draft genome sequence of Camellia sinensis var. sinensis provides insights into the evolution of the tea genome and tea quality.</title>
        <authorList>
            <person name="Wei C."/>
            <person name="Yang H."/>
            <person name="Wang S."/>
            <person name="Zhao J."/>
            <person name="Liu C."/>
            <person name="Gao L."/>
            <person name="Xia E."/>
            <person name="Lu Y."/>
            <person name="Tai Y."/>
            <person name="She G."/>
            <person name="Sun J."/>
            <person name="Cao H."/>
            <person name="Tong W."/>
            <person name="Gao Q."/>
            <person name="Li Y."/>
            <person name="Deng W."/>
            <person name="Jiang X."/>
            <person name="Wang W."/>
            <person name="Chen Q."/>
            <person name="Zhang S."/>
            <person name="Li H."/>
            <person name="Wu J."/>
            <person name="Wang P."/>
            <person name="Li P."/>
            <person name="Shi C."/>
            <person name="Zheng F."/>
            <person name="Jian J."/>
            <person name="Huang B."/>
            <person name="Shan D."/>
            <person name="Shi M."/>
            <person name="Fang C."/>
            <person name="Yue Y."/>
            <person name="Li F."/>
            <person name="Li D."/>
            <person name="Wei S."/>
            <person name="Han B."/>
            <person name="Jiang C."/>
            <person name="Yin Y."/>
            <person name="Xia T."/>
            <person name="Zhang Z."/>
            <person name="Bennetzen J.L."/>
            <person name="Zhao S."/>
            <person name="Wan X."/>
        </authorList>
    </citation>
    <scope>NUCLEOTIDE SEQUENCE [LARGE SCALE GENOMIC DNA]</scope>
    <source>
        <strain evidence="3">cv. Shuchazao</strain>
        <tissue evidence="2">Leaf</tissue>
    </source>
</reference>
<dbReference type="Proteomes" id="UP000306102">
    <property type="component" value="Unassembled WGS sequence"/>
</dbReference>
<dbReference type="FunFam" id="3.20.80.10:FF:000010">
    <property type="entry name" value="SOUL heme-binding family protein"/>
    <property type="match status" value="1"/>
</dbReference>
<dbReference type="EMBL" id="SDRB02001396">
    <property type="protein sequence ID" value="THG21415.1"/>
    <property type="molecule type" value="Genomic_DNA"/>
</dbReference>
<dbReference type="SUPFAM" id="SSF55136">
    <property type="entry name" value="Probable bacterial effector-binding domain"/>
    <property type="match status" value="1"/>
</dbReference>
<evidence type="ECO:0000313" key="3">
    <source>
        <dbReference type="Proteomes" id="UP000306102"/>
    </source>
</evidence>
<accession>A0A4S4EXV2</accession>